<dbReference type="SUPFAM" id="SSF53474">
    <property type="entry name" value="alpha/beta-Hydrolases"/>
    <property type="match status" value="1"/>
</dbReference>
<feature type="domain" description="AB hydrolase-1" evidence="2">
    <location>
        <begin position="88"/>
        <end position="181"/>
    </location>
</feature>
<proteinExistence type="predicted"/>
<dbReference type="InterPro" id="IPR013595">
    <property type="entry name" value="Pept_S33_TAP-like_C"/>
</dbReference>
<dbReference type="Pfam" id="PF08386">
    <property type="entry name" value="Abhydrolase_4"/>
    <property type="match status" value="1"/>
</dbReference>
<comment type="caution">
    <text evidence="3">The sequence shown here is derived from an EMBL/GenBank/DDBJ whole genome shotgun (WGS) entry which is preliminary data.</text>
</comment>
<accession>A0ABN1MGB6</accession>
<keyword evidence="4" id="KW-1185">Reference proteome</keyword>
<dbReference type="Pfam" id="PF12697">
    <property type="entry name" value="Abhydrolase_6"/>
    <property type="match status" value="1"/>
</dbReference>
<dbReference type="GO" id="GO:0016787">
    <property type="term" value="F:hydrolase activity"/>
    <property type="evidence" value="ECO:0007669"/>
    <property type="project" value="UniProtKB-KW"/>
</dbReference>
<evidence type="ECO:0000313" key="3">
    <source>
        <dbReference type="EMBL" id="GAA0872224.1"/>
    </source>
</evidence>
<dbReference type="Gene3D" id="3.40.50.1820">
    <property type="entry name" value="alpha/beta hydrolase"/>
    <property type="match status" value="1"/>
</dbReference>
<protein>
    <submittedName>
        <fullName evidence="3">Alpha/beta hydrolase</fullName>
    </submittedName>
</protein>
<dbReference type="InterPro" id="IPR029058">
    <property type="entry name" value="AB_hydrolase_fold"/>
</dbReference>
<evidence type="ECO:0000259" key="1">
    <source>
        <dbReference type="Pfam" id="PF08386"/>
    </source>
</evidence>
<reference evidence="3 4" key="1">
    <citation type="journal article" date="2019" name="Int. J. Syst. Evol. Microbiol.">
        <title>The Global Catalogue of Microorganisms (GCM) 10K type strain sequencing project: providing services to taxonomists for standard genome sequencing and annotation.</title>
        <authorList>
            <consortium name="The Broad Institute Genomics Platform"/>
            <consortium name="The Broad Institute Genome Sequencing Center for Infectious Disease"/>
            <person name="Wu L."/>
            <person name="Ma J."/>
        </authorList>
    </citation>
    <scope>NUCLEOTIDE SEQUENCE [LARGE SCALE GENOMIC DNA]</scope>
    <source>
        <strain evidence="3 4">JCM 16082</strain>
    </source>
</reference>
<dbReference type="Proteomes" id="UP001500507">
    <property type="component" value="Unassembled WGS sequence"/>
</dbReference>
<sequence>MTPPPKNSLPVQQLLMPTYLVKIGQLLQAISPRLAMRYAAILFLTPFTYSLPKREKKMFDNALQHDIKLPKSKKNIVVYEYGDSAKKVLLVHGWSGTGTQLASIAEELIKHGYSTVSFDAPAHGQARGSRSQMPYFIEAIHHLQKQFGPFEYAIGHSLGGMSLLRSIKEGLKLKKLVIIGTANSVTAITEDFIQNMQLKPQIAHLLKSHLDKEFGQDLDDYAGARSAKAVKIPTLVVHDKNDVDVHYSSGQEINDALAEGELYLTKGLGHRKILGNQKTIEKIVSFLLA</sequence>
<organism evidence="3 4">
    <name type="scientific">Gangjinia marincola</name>
    <dbReference type="NCBI Taxonomy" id="578463"/>
    <lineage>
        <taxon>Bacteria</taxon>
        <taxon>Pseudomonadati</taxon>
        <taxon>Bacteroidota</taxon>
        <taxon>Flavobacteriia</taxon>
        <taxon>Flavobacteriales</taxon>
        <taxon>Flavobacteriaceae</taxon>
        <taxon>Gangjinia</taxon>
    </lineage>
</organism>
<evidence type="ECO:0000313" key="4">
    <source>
        <dbReference type="Proteomes" id="UP001500507"/>
    </source>
</evidence>
<name>A0ABN1MGB6_9FLAO</name>
<feature type="domain" description="Peptidase S33 tripeptidyl aminopeptidase-like C-terminal" evidence="1">
    <location>
        <begin position="228"/>
        <end position="287"/>
    </location>
</feature>
<dbReference type="EMBL" id="BAAAFG010000014">
    <property type="protein sequence ID" value="GAA0872224.1"/>
    <property type="molecule type" value="Genomic_DNA"/>
</dbReference>
<evidence type="ECO:0000259" key="2">
    <source>
        <dbReference type="Pfam" id="PF12697"/>
    </source>
</evidence>
<gene>
    <name evidence="3" type="ORF">GCM10009117_13710</name>
</gene>
<keyword evidence="3" id="KW-0378">Hydrolase</keyword>
<dbReference type="InterPro" id="IPR000073">
    <property type="entry name" value="AB_hydrolase_1"/>
</dbReference>